<feature type="region of interest" description="Disordered" evidence="1">
    <location>
        <begin position="1"/>
        <end position="86"/>
    </location>
</feature>
<name>A0ABV0ZBS9_9TELE</name>
<proteinExistence type="predicted"/>
<dbReference type="Proteomes" id="UP001469553">
    <property type="component" value="Unassembled WGS sequence"/>
</dbReference>
<gene>
    <name evidence="3" type="ORF">AMECASPLE_017632</name>
</gene>
<keyword evidence="4" id="KW-1185">Reference proteome</keyword>
<keyword evidence="2" id="KW-0472">Membrane</keyword>
<evidence type="ECO:0000256" key="2">
    <source>
        <dbReference type="SAM" id="Phobius"/>
    </source>
</evidence>
<comment type="caution">
    <text evidence="3">The sequence shown here is derived from an EMBL/GenBank/DDBJ whole genome shotgun (WGS) entry which is preliminary data.</text>
</comment>
<evidence type="ECO:0000256" key="1">
    <source>
        <dbReference type="SAM" id="MobiDB-lite"/>
    </source>
</evidence>
<dbReference type="EMBL" id="JAHRIP010057760">
    <property type="protein sequence ID" value="MEQ2303506.1"/>
    <property type="molecule type" value="Genomic_DNA"/>
</dbReference>
<feature type="non-terminal residue" evidence="3">
    <location>
        <position position="1"/>
    </location>
</feature>
<reference evidence="3 4" key="1">
    <citation type="submission" date="2021-06" db="EMBL/GenBank/DDBJ databases">
        <authorList>
            <person name="Palmer J.M."/>
        </authorList>
    </citation>
    <scope>NUCLEOTIDE SEQUENCE [LARGE SCALE GENOMIC DNA]</scope>
    <source>
        <strain evidence="3 4">AS_MEX2019</strain>
        <tissue evidence="3">Muscle</tissue>
    </source>
</reference>
<evidence type="ECO:0000313" key="4">
    <source>
        <dbReference type="Proteomes" id="UP001469553"/>
    </source>
</evidence>
<evidence type="ECO:0000313" key="3">
    <source>
        <dbReference type="EMBL" id="MEQ2303506.1"/>
    </source>
</evidence>
<accession>A0ABV0ZBS9</accession>
<organism evidence="3 4">
    <name type="scientific">Ameca splendens</name>
    <dbReference type="NCBI Taxonomy" id="208324"/>
    <lineage>
        <taxon>Eukaryota</taxon>
        <taxon>Metazoa</taxon>
        <taxon>Chordata</taxon>
        <taxon>Craniata</taxon>
        <taxon>Vertebrata</taxon>
        <taxon>Euteleostomi</taxon>
        <taxon>Actinopterygii</taxon>
        <taxon>Neopterygii</taxon>
        <taxon>Teleostei</taxon>
        <taxon>Neoteleostei</taxon>
        <taxon>Acanthomorphata</taxon>
        <taxon>Ovalentaria</taxon>
        <taxon>Atherinomorphae</taxon>
        <taxon>Cyprinodontiformes</taxon>
        <taxon>Goodeidae</taxon>
        <taxon>Ameca</taxon>
    </lineage>
</organism>
<sequence length="136" mass="15238">NQEENSTRARSKSPSESVGPFYQNQVQHSSEPDPNSIRTRRNSLSEPIRNPPSEPGPNSFRTRNKSPSEPDPNSIRTRRNSTSGPVRNCGDILCVCIIILCLCIIIVFITSVGNKMYKSVLVACRIVVAQTWPRVW</sequence>
<keyword evidence="2" id="KW-0812">Transmembrane</keyword>
<feature type="compositionally biased region" description="Polar residues" evidence="1">
    <location>
        <begin position="12"/>
        <end position="45"/>
    </location>
</feature>
<keyword evidence="2" id="KW-1133">Transmembrane helix</keyword>
<protein>
    <submittedName>
        <fullName evidence="3">Uncharacterized protein</fullName>
    </submittedName>
</protein>
<feature type="transmembrane region" description="Helical" evidence="2">
    <location>
        <begin position="92"/>
        <end position="112"/>
    </location>
</feature>